<dbReference type="GO" id="GO:0016787">
    <property type="term" value="F:hydrolase activity"/>
    <property type="evidence" value="ECO:0007669"/>
    <property type="project" value="UniProtKB-KW"/>
</dbReference>
<dbReference type="EMBL" id="JH795863">
    <property type="protein sequence ID" value="EJU01716.1"/>
    <property type="molecule type" value="Genomic_DNA"/>
</dbReference>
<accession>M5FVA6</accession>
<dbReference type="OrthoDB" id="1743579at2759"/>
<evidence type="ECO:0000259" key="2">
    <source>
        <dbReference type="Pfam" id="PF12697"/>
    </source>
</evidence>
<keyword evidence="4" id="KW-1185">Reference proteome</keyword>
<sequence length="397" mass="41908">MLAFLSVALSTVGALAQQLPSVFPISSSLVPGPPSAVCTRSTYNITLLTCTYTIVPFSSNIGPSPNQTIITNLFQTYITSPTNFTAGYHTPTGLASASNSAGSYLISGTLCQPLFGYEHEGTVQLLVHGIPFDSQYWDFQYDPELYSYVWAASAAGYTTFRYDRLGTGLSEHPIDGLNVVQADTDVQILSSIASLLRSGTLTGTGYNKILLAGHSYGSVQATALASRTPAAVDGTIATGFSAYGGAVPLFLASGLWSSAAQVAPYACASLASTYLLPTVPQAAQMNFYYYPGYDESVFVYDAAMPQPVTVGVMFTLETVAGAASNFTGPVLLVTGAQNLPFCGPSNQTILQETGTALFPASKYSYYAPELTGHNVNLHLSAPGTYAAMIEWVLENGF</sequence>
<dbReference type="OMA" id="ENDFAFC"/>
<dbReference type="GeneID" id="63686197"/>
<feature type="chain" id="PRO_5004067358" evidence="1">
    <location>
        <begin position="17"/>
        <end position="397"/>
    </location>
</feature>
<dbReference type="AlphaFoldDB" id="M5FVA6"/>
<dbReference type="Pfam" id="PF12697">
    <property type="entry name" value="Abhydrolase_6"/>
    <property type="match status" value="1"/>
</dbReference>
<reference evidence="3 4" key="1">
    <citation type="journal article" date="2012" name="Science">
        <title>The Paleozoic origin of enzymatic lignin decomposition reconstructed from 31 fungal genomes.</title>
        <authorList>
            <person name="Floudas D."/>
            <person name="Binder M."/>
            <person name="Riley R."/>
            <person name="Barry K."/>
            <person name="Blanchette R.A."/>
            <person name="Henrissat B."/>
            <person name="Martinez A.T."/>
            <person name="Otillar R."/>
            <person name="Spatafora J.W."/>
            <person name="Yadav J.S."/>
            <person name="Aerts A."/>
            <person name="Benoit I."/>
            <person name="Boyd A."/>
            <person name="Carlson A."/>
            <person name="Copeland A."/>
            <person name="Coutinho P.M."/>
            <person name="de Vries R.P."/>
            <person name="Ferreira P."/>
            <person name="Findley K."/>
            <person name="Foster B."/>
            <person name="Gaskell J."/>
            <person name="Glotzer D."/>
            <person name="Gorecki P."/>
            <person name="Heitman J."/>
            <person name="Hesse C."/>
            <person name="Hori C."/>
            <person name="Igarashi K."/>
            <person name="Jurgens J.A."/>
            <person name="Kallen N."/>
            <person name="Kersten P."/>
            <person name="Kohler A."/>
            <person name="Kuees U."/>
            <person name="Kumar T.K.A."/>
            <person name="Kuo A."/>
            <person name="LaButti K."/>
            <person name="Larrondo L.F."/>
            <person name="Lindquist E."/>
            <person name="Ling A."/>
            <person name="Lombard V."/>
            <person name="Lucas S."/>
            <person name="Lundell T."/>
            <person name="Martin R."/>
            <person name="McLaughlin D.J."/>
            <person name="Morgenstern I."/>
            <person name="Morin E."/>
            <person name="Murat C."/>
            <person name="Nagy L.G."/>
            <person name="Nolan M."/>
            <person name="Ohm R.A."/>
            <person name="Patyshakuliyeva A."/>
            <person name="Rokas A."/>
            <person name="Ruiz-Duenas F.J."/>
            <person name="Sabat G."/>
            <person name="Salamov A."/>
            <person name="Samejima M."/>
            <person name="Schmutz J."/>
            <person name="Slot J.C."/>
            <person name="St John F."/>
            <person name="Stenlid J."/>
            <person name="Sun H."/>
            <person name="Sun S."/>
            <person name="Syed K."/>
            <person name="Tsang A."/>
            <person name="Wiebenga A."/>
            <person name="Young D."/>
            <person name="Pisabarro A."/>
            <person name="Eastwood D.C."/>
            <person name="Martin F."/>
            <person name="Cullen D."/>
            <person name="Grigoriev I.V."/>
            <person name="Hibbett D.S."/>
        </authorList>
    </citation>
    <scope>NUCLEOTIDE SEQUENCE [LARGE SCALE GENOMIC DNA]</scope>
    <source>
        <strain evidence="3 4">DJM-731 SS1</strain>
    </source>
</reference>
<dbReference type="Proteomes" id="UP000030653">
    <property type="component" value="Unassembled WGS sequence"/>
</dbReference>
<dbReference type="HOGENOM" id="CLU_034763_1_0_1"/>
<proteinExistence type="predicted"/>
<dbReference type="Gene3D" id="3.40.50.1820">
    <property type="entry name" value="alpha/beta hydrolase"/>
    <property type="match status" value="1"/>
</dbReference>
<feature type="domain" description="AB hydrolase-1" evidence="2">
    <location>
        <begin position="125"/>
        <end position="385"/>
    </location>
</feature>
<evidence type="ECO:0000313" key="3">
    <source>
        <dbReference type="EMBL" id="EJU01716.1"/>
    </source>
</evidence>
<gene>
    <name evidence="3" type="ORF">DACRYDRAFT_15758</name>
</gene>
<dbReference type="InterPro" id="IPR000073">
    <property type="entry name" value="AB_hydrolase_1"/>
</dbReference>
<keyword evidence="1" id="KW-0732">Signal</keyword>
<evidence type="ECO:0000256" key="1">
    <source>
        <dbReference type="SAM" id="SignalP"/>
    </source>
</evidence>
<evidence type="ECO:0000313" key="4">
    <source>
        <dbReference type="Proteomes" id="UP000030653"/>
    </source>
</evidence>
<name>M5FVA6_DACPD</name>
<keyword evidence="3" id="KW-0378">Hydrolase</keyword>
<feature type="signal peptide" evidence="1">
    <location>
        <begin position="1"/>
        <end position="16"/>
    </location>
</feature>
<protein>
    <submittedName>
        <fullName evidence="3">Alpha/beta-hydrolase</fullName>
    </submittedName>
</protein>
<dbReference type="InterPro" id="IPR029058">
    <property type="entry name" value="AB_hydrolase_fold"/>
</dbReference>
<dbReference type="SUPFAM" id="SSF53474">
    <property type="entry name" value="alpha/beta-Hydrolases"/>
    <property type="match status" value="1"/>
</dbReference>
<organism evidence="3 4">
    <name type="scientific">Dacryopinax primogenitus (strain DJM 731)</name>
    <name type="common">Brown rot fungus</name>
    <dbReference type="NCBI Taxonomy" id="1858805"/>
    <lineage>
        <taxon>Eukaryota</taxon>
        <taxon>Fungi</taxon>
        <taxon>Dikarya</taxon>
        <taxon>Basidiomycota</taxon>
        <taxon>Agaricomycotina</taxon>
        <taxon>Dacrymycetes</taxon>
        <taxon>Dacrymycetales</taxon>
        <taxon>Dacrymycetaceae</taxon>
        <taxon>Dacryopinax</taxon>
    </lineage>
</organism>
<dbReference type="RefSeq" id="XP_040628613.1">
    <property type="nucleotide sequence ID" value="XM_040771135.1"/>
</dbReference>